<name>A0A267EFT2_9PLAT</name>
<protein>
    <submittedName>
        <fullName evidence="1">Uncharacterized protein</fullName>
    </submittedName>
</protein>
<dbReference type="AlphaFoldDB" id="A0A267EFT2"/>
<evidence type="ECO:0000313" key="1">
    <source>
        <dbReference type="EMBL" id="PAA59814.1"/>
    </source>
</evidence>
<gene>
    <name evidence="1" type="ORF">BOX15_Mlig004539g2</name>
</gene>
<dbReference type="EMBL" id="NIVC01002225">
    <property type="protein sequence ID" value="PAA59814.1"/>
    <property type="molecule type" value="Genomic_DNA"/>
</dbReference>
<feature type="non-terminal residue" evidence="1">
    <location>
        <position position="346"/>
    </location>
</feature>
<evidence type="ECO:0000313" key="2">
    <source>
        <dbReference type="Proteomes" id="UP000215902"/>
    </source>
</evidence>
<comment type="caution">
    <text evidence="1">The sequence shown here is derived from an EMBL/GenBank/DDBJ whole genome shotgun (WGS) entry which is preliminary data.</text>
</comment>
<keyword evidence="2" id="KW-1185">Reference proteome</keyword>
<dbReference type="Proteomes" id="UP000215902">
    <property type="component" value="Unassembled WGS sequence"/>
</dbReference>
<dbReference type="OrthoDB" id="2789670at2759"/>
<accession>A0A267EFT2</accession>
<reference evidence="1 2" key="1">
    <citation type="submission" date="2017-06" db="EMBL/GenBank/DDBJ databases">
        <title>A platform for efficient transgenesis in Macrostomum lignano, a flatworm model organism for stem cell research.</title>
        <authorList>
            <person name="Berezikov E."/>
        </authorList>
    </citation>
    <scope>NUCLEOTIDE SEQUENCE [LARGE SCALE GENOMIC DNA]</scope>
    <source>
        <strain evidence="1">DV1</strain>
        <tissue evidence="1">Whole organism</tissue>
    </source>
</reference>
<sequence>MKMKQRLLSLSESIGVHVLKKLLNLTSLGHCSVAGLARSWHHLQLYGALYRQESARLELELLERQSLRQSLELHLEQHLGHGFPHLHLGQSHADAVPRPQAERDQVGRVAALRGVLVEPVRIESLRLLPDLRIVRQAVDRDAHVDALLDLVAVHRGGLGADSVCEQGRWTQPHGLLKAVVQVAETLQTLVVDLATMVGFGLQHLSVGSVLAVLVPGQKVRQVLHCVGCGLKAGKEEGERLGHDFVLCQALGPLFLGFPTCDNHRGEKVVVLVGIGRGLALNKGVVDDLLEEVEALLWKQSDFEPFEQWDCYFREKHQGQEFPAEQLDVKQLGTVSLEVVVRIILGV</sequence>
<organism evidence="1 2">
    <name type="scientific">Macrostomum lignano</name>
    <dbReference type="NCBI Taxonomy" id="282301"/>
    <lineage>
        <taxon>Eukaryota</taxon>
        <taxon>Metazoa</taxon>
        <taxon>Spiralia</taxon>
        <taxon>Lophotrochozoa</taxon>
        <taxon>Platyhelminthes</taxon>
        <taxon>Rhabditophora</taxon>
        <taxon>Macrostomorpha</taxon>
        <taxon>Macrostomida</taxon>
        <taxon>Macrostomidae</taxon>
        <taxon>Macrostomum</taxon>
    </lineage>
</organism>
<proteinExistence type="predicted"/>